<dbReference type="InParanoid" id="A0A1D2VGV8"/>
<dbReference type="GO" id="GO:0000176">
    <property type="term" value="C:nuclear exosome (RNase complex)"/>
    <property type="evidence" value="ECO:0007669"/>
    <property type="project" value="TreeGrafter"/>
</dbReference>
<comment type="similarity">
    <text evidence="3">Belongs to the RNase PH family.</text>
</comment>
<dbReference type="InterPro" id="IPR020568">
    <property type="entry name" value="Ribosomal_Su5_D2-typ_SF"/>
</dbReference>
<evidence type="ECO:0000256" key="1">
    <source>
        <dbReference type="ARBA" id="ARBA00004123"/>
    </source>
</evidence>
<keyword evidence="5" id="KW-0698">rRNA processing</keyword>
<dbReference type="EMBL" id="KV454481">
    <property type="protein sequence ID" value="ODV60723.1"/>
    <property type="molecule type" value="Genomic_DNA"/>
</dbReference>
<dbReference type="GO" id="GO:0005730">
    <property type="term" value="C:nucleolus"/>
    <property type="evidence" value="ECO:0007669"/>
    <property type="project" value="TreeGrafter"/>
</dbReference>
<dbReference type="Pfam" id="PF01138">
    <property type="entry name" value="RNase_PH"/>
    <property type="match status" value="1"/>
</dbReference>
<organism evidence="10 11">
    <name type="scientific">Ascoidea rubescens DSM 1968</name>
    <dbReference type="NCBI Taxonomy" id="1344418"/>
    <lineage>
        <taxon>Eukaryota</taxon>
        <taxon>Fungi</taxon>
        <taxon>Dikarya</taxon>
        <taxon>Ascomycota</taxon>
        <taxon>Saccharomycotina</taxon>
        <taxon>Saccharomycetes</taxon>
        <taxon>Ascoideaceae</taxon>
        <taxon>Ascoidea</taxon>
    </lineage>
</organism>
<dbReference type="Gene3D" id="3.30.230.70">
    <property type="entry name" value="GHMP Kinase, N-terminal domain"/>
    <property type="match status" value="1"/>
</dbReference>
<dbReference type="GO" id="GO:0034475">
    <property type="term" value="P:U4 snRNA 3'-end processing"/>
    <property type="evidence" value="ECO:0007669"/>
    <property type="project" value="TreeGrafter"/>
</dbReference>
<dbReference type="GO" id="GO:0071028">
    <property type="term" value="P:nuclear mRNA surveillance"/>
    <property type="evidence" value="ECO:0007669"/>
    <property type="project" value="TreeGrafter"/>
</dbReference>
<dbReference type="FunCoup" id="A0A1D2VGV8">
    <property type="interactions" value="159"/>
</dbReference>
<dbReference type="Proteomes" id="UP000095038">
    <property type="component" value="Unassembled WGS sequence"/>
</dbReference>
<evidence type="ECO:0000313" key="10">
    <source>
        <dbReference type="EMBL" id="ODV60723.1"/>
    </source>
</evidence>
<dbReference type="OrthoDB" id="2504340at2759"/>
<dbReference type="GO" id="GO:0003723">
    <property type="term" value="F:RNA binding"/>
    <property type="evidence" value="ECO:0007669"/>
    <property type="project" value="UniProtKB-KW"/>
</dbReference>
<name>A0A1D2VGV8_9ASCO</name>
<keyword evidence="4" id="KW-0963">Cytoplasm</keyword>
<evidence type="ECO:0000256" key="6">
    <source>
        <dbReference type="ARBA" id="ARBA00022835"/>
    </source>
</evidence>
<evidence type="ECO:0000256" key="4">
    <source>
        <dbReference type="ARBA" id="ARBA00022490"/>
    </source>
</evidence>
<dbReference type="InterPro" id="IPR027408">
    <property type="entry name" value="PNPase/RNase_PH_dom_sf"/>
</dbReference>
<feature type="domain" description="Exoribonuclease phosphorolytic" evidence="9">
    <location>
        <begin position="38"/>
        <end position="199"/>
    </location>
</feature>
<dbReference type="GO" id="GO:0071038">
    <property type="term" value="P:TRAMP-dependent tRNA surveillance pathway"/>
    <property type="evidence" value="ECO:0007669"/>
    <property type="project" value="UniProtKB-ARBA"/>
</dbReference>
<dbReference type="GO" id="GO:0016075">
    <property type="term" value="P:rRNA catabolic process"/>
    <property type="evidence" value="ECO:0007669"/>
    <property type="project" value="TreeGrafter"/>
</dbReference>
<dbReference type="PANTHER" id="PTHR11953:SF2">
    <property type="entry name" value="EXOSOME COMPLEX COMPONENT MTR3"/>
    <property type="match status" value="1"/>
</dbReference>
<keyword evidence="11" id="KW-1185">Reference proteome</keyword>
<dbReference type="AlphaFoldDB" id="A0A1D2VGV8"/>
<evidence type="ECO:0000256" key="2">
    <source>
        <dbReference type="ARBA" id="ARBA00004496"/>
    </source>
</evidence>
<keyword evidence="8" id="KW-0539">Nucleus</keyword>
<evidence type="ECO:0000256" key="8">
    <source>
        <dbReference type="ARBA" id="ARBA00023242"/>
    </source>
</evidence>
<dbReference type="GeneID" id="30966970"/>
<dbReference type="GO" id="GO:0000177">
    <property type="term" value="C:cytoplasmic exosome (RNase complex)"/>
    <property type="evidence" value="ECO:0007669"/>
    <property type="project" value="UniProtKB-ARBA"/>
</dbReference>
<evidence type="ECO:0000256" key="3">
    <source>
        <dbReference type="ARBA" id="ARBA00006678"/>
    </source>
</evidence>
<evidence type="ECO:0000259" key="9">
    <source>
        <dbReference type="Pfam" id="PF01138"/>
    </source>
</evidence>
<dbReference type="InterPro" id="IPR050080">
    <property type="entry name" value="RNase_PH"/>
</dbReference>
<evidence type="ECO:0000313" key="11">
    <source>
        <dbReference type="Proteomes" id="UP000095038"/>
    </source>
</evidence>
<dbReference type="RefSeq" id="XP_020047030.1">
    <property type="nucleotide sequence ID" value="XM_020193334.1"/>
</dbReference>
<reference evidence="11" key="1">
    <citation type="submission" date="2016-05" db="EMBL/GenBank/DDBJ databases">
        <title>Comparative genomics of biotechnologically important yeasts.</title>
        <authorList>
            <consortium name="DOE Joint Genome Institute"/>
            <person name="Riley R."/>
            <person name="Haridas S."/>
            <person name="Wolfe K.H."/>
            <person name="Lopes M.R."/>
            <person name="Hittinger C.T."/>
            <person name="Goker M."/>
            <person name="Salamov A."/>
            <person name="Wisecaver J."/>
            <person name="Long T.M."/>
            <person name="Aerts A.L."/>
            <person name="Barry K."/>
            <person name="Choi C."/>
            <person name="Clum A."/>
            <person name="Coughlan A.Y."/>
            <person name="Deshpande S."/>
            <person name="Douglass A.P."/>
            <person name="Hanson S.J."/>
            <person name="Klenk H.-P."/>
            <person name="Labutti K."/>
            <person name="Lapidus A."/>
            <person name="Lindquist E."/>
            <person name="Lipzen A."/>
            <person name="Meier-Kolthoff J.P."/>
            <person name="Ohm R.A."/>
            <person name="Otillar R.P."/>
            <person name="Pangilinan J."/>
            <person name="Peng Y."/>
            <person name="Rokas A."/>
            <person name="Rosa C.A."/>
            <person name="Scheuner C."/>
            <person name="Sibirny A.A."/>
            <person name="Slot J.C."/>
            <person name="Stielow J.B."/>
            <person name="Sun H."/>
            <person name="Kurtzman C.P."/>
            <person name="Blackwell M."/>
            <person name="Grigoriev I.V."/>
            <person name="Jeffries T.W."/>
        </authorList>
    </citation>
    <scope>NUCLEOTIDE SEQUENCE [LARGE SCALE GENOMIC DNA]</scope>
    <source>
        <strain evidence="11">DSM 1968</strain>
    </source>
</reference>
<dbReference type="STRING" id="1344418.A0A1D2VGV8"/>
<dbReference type="GO" id="GO:0071051">
    <property type="term" value="P:poly(A)-dependent snoRNA 3'-end processing"/>
    <property type="evidence" value="ECO:0007669"/>
    <property type="project" value="TreeGrafter"/>
</dbReference>
<keyword evidence="7" id="KW-0694">RNA-binding</keyword>
<keyword evidence="6" id="KW-0271">Exosome</keyword>
<dbReference type="SUPFAM" id="SSF54211">
    <property type="entry name" value="Ribosomal protein S5 domain 2-like"/>
    <property type="match status" value="1"/>
</dbReference>
<dbReference type="GO" id="GO:0000467">
    <property type="term" value="P:exonucleolytic trimming to generate mature 3'-end of 5.8S rRNA from tricistronic rRNA transcript (SSU-rRNA, 5.8S rRNA, LSU-rRNA)"/>
    <property type="evidence" value="ECO:0007669"/>
    <property type="project" value="UniProtKB-ARBA"/>
</dbReference>
<accession>A0A1D2VGV8</accession>
<dbReference type="PANTHER" id="PTHR11953">
    <property type="entry name" value="EXOSOME COMPLEX COMPONENT"/>
    <property type="match status" value="1"/>
</dbReference>
<evidence type="ECO:0000256" key="7">
    <source>
        <dbReference type="ARBA" id="ARBA00022884"/>
    </source>
</evidence>
<gene>
    <name evidence="10" type="ORF">ASCRUDRAFT_76097</name>
</gene>
<comment type="subcellular location">
    <subcellularLocation>
        <location evidence="2">Cytoplasm</location>
    </subcellularLocation>
    <subcellularLocation>
        <location evidence="1">Nucleus</location>
    </subcellularLocation>
</comment>
<sequence length="295" mass="32988">MNIGDRRRIIGPVNARALYFENSKPKESIHHTRKKNNEIRPFFIQTGLLTNPNGSAYLEIDNTLILVSIFGPRPIKGPFMNKACFQVETKFLPYVNQPNYLSKAYLFNTNNNATEEDVNIRRNLDITGGSYSSYSNIEQKISSYIHSAFLPSIILEKYPKSTIDVFIIVLSANVEDNVLSLISGISNCCSLALVDSGIELNDIISTGISRILKDNTVILDPTTIHNKDITDDGKYVDAVISFMNCKNDQIVGFLTDGNLNIDNSLIEALINNSNRMAKQIRANIDVYLIDQISSN</sequence>
<dbReference type="InterPro" id="IPR001247">
    <property type="entry name" value="ExoRNase_PH_dom1"/>
</dbReference>
<protein>
    <submittedName>
        <fullName evidence="10">Exosome exoribonuclease</fullName>
    </submittedName>
</protein>
<evidence type="ECO:0000256" key="5">
    <source>
        <dbReference type="ARBA" id="ARBA00022552"/>
    </source>
</evidence>
<proteinExistence type="inferred from homology"/>